<keyword evidence="5" id="KW-1185">Reference proteome</keyword>
<dbReference type="PATRIC" id="fig|1391653.3.peg.603"/>
<dbReference type="AlphaFoldDB" id="A0A0K1P9I3"/>
<dbReference type="Gene3D" id="3.10.620.30">
    <property type="match status" value="1"/>
</dbReference>
<evidence type="ECO:0000313" key="4">
    <source>
        <dbReference type="EMBL" id="AKU90198.1"/>
    </source>
</evidence>
<name>A0A0K1P9I3_9BACT</name>
<feature type="domain" description="Transglutaminase-like" evidence="2">
    <location>
        <begin position="163"/>
        <end position="256"/>
    </location>
</feature>
<feature type="transmembrane region" description="Helical" evidence="1">
    <location>
        <begin position="460"/>
        <end position="479"/>
    </location>
</feature>
<feature type="transmembrane region" description="Helical" evidence="1">
    <location>
        <begin position="433"/>
        <end position="453"/>
    </location>
</feature>
<dbReference type="Proteomes" id="UP000055590">
    <property type="component" value="Chromosome"/>
</dbReference>
<proteinExistence type="predicted"/>
<dbReference type="InterPro" id="IPR038765">
    <property type="entry name" value="Papain-like_cys_pep_sf"/>
</dbReference>
<dbReference type="Pfam" id="PF01841">
    <property type="entry name" value="Transglut_core"/>
    <property type="match status" value="1"/>
</dbReference>
<evidence type="ECO:0000259" key="3">
    <source>
        <dbReference type="Pfam" id="PF14402"/>
    </source>
</evidence>
<feature type="transmembrane region" description="Helical" evidence="1">
    <location>
        <begin position="401"/>
        <end position="421"/>
    </location>
</feature>
<keyword evidence="1" id="KW-0472">Membrane</keyword>
<dbReference type="SUPFAM" id="SSF54001">
    <property type="entry name" value="Cysteine proteinases"/>
    <property type="match status" value="1"/>
</dbReference>
<evidence type="ECO:0000256" key="1">
    <source>
        <dbReference type="SAM" id="Phobius"/>
    </source>
</evidence>
<gene>
    <name evidence="4" type="ORF">AKJ08_0585</name>
</gene>
<dbReference type="InterPro" id="IPR025840">
    <property type="entry name" value="7TM_transglut"/>
</dbReference>
<dbReference type="InterPro" id="IPR002931">
    <property type="entry name" value="Transglutaminase-like"/>
</dbReference>
<dbReference type="PANTHER" id="PTHR33490:SF3">
    <property type="entry name" value="CONSERVED INTEGRAL MEMBRANE PROTEIN"/>
    <property type="match status" value="1"/>
</dbReference>
<dbReference type="Pfam" id="PF14402">
    <property type="entry name" value="7TM_transglut"/>
    <property type="match status" value="1"/>
</dbReference>
<dbReference type="STRING" id="1391653.AKJ08_0585"/>
<reference evidence="4 5" key="1">
    <citation type="submission" date="2015-08" db="EMBL/GenBank/DDBJ databases">
        <authorList>
            <person name="Babu N.S."/>
            <person name="Beckwith C.J."/>
            <person name="Beseler K.G."/>
            <person name="Brison A."/>
            <person name="Carone J.V."/>
            <person name="Caskin T.P."/>
            <person name="Diamond M."/>
            <person name="Durham M.E."/>
            <person name="Foxe J.M."/>
            <person name="Go M."/>
            <person name="Henderson B.A."/>
            <person name="Jones I.B."/>
            <person name="McGettigan J.A."/>
            <person name="Micheletti S.J."/>
            <person name="Nasrallah M.E."/>
            <person name="Ortiz D."/>
            <person name="Piller C.R."/>
            <person name="Privatt S.R."/>
            <person name="Schneider S.L."/>
            <person name="Sharp S."/>
            <person name="Smith T.C."/>
            <person name="Stanton J.D."/>
            <person name="Ullery H.E."/>
            <person name="Wilson R.J."/>
            <person name="Serrano M.G."/>
            <person name="Buck G."/>
            <person name="Lee V."/>
            <person name="Wang Y."/>
            <person name="Carvalho R."/>
            <person name="Voegtly L."/>
            <person name="Shi R."/>
            <person name="Duckworth R."/>
            <person name="Johnson A."/>
            <person name="Loviza R."/>
            <person name="Walstead R."/>
            <person name="Shah Z."/>
            <person name="Kiflezghi M."/>
            <person name="Wade K."/>
            <person name="Ball S.L."/>
            <person name="Bradley K.W."/>
            <person name="Asai D.J."/>
            <person name="Bowman C.A."/>
            <person name="Russell D.A."/>
            <person name="Pope W.H."/>
            <person name="Jacobs-Sera D."/>
            <person name="Hendrix R.W."/>
            <person name="Hatfull G.F."/>
        </authorList>
    </citation>
    <scope>NUCLEOTIDE SEQUENCE [LARGE SCALE GENOMIC DNA]</scope>
    <source>
        <strain evidence="4 5">DSM 27710</strain>
    </source>
</reference>
<feature type="transmembrane region" description="Helical" evidence="1">
    <location>
        <begin position="370"/>
        <end position="389"/>
    </location>
</feature>
<keyword evidence="1" id="KW-0812">Transmembrane</keyword>
<feature type="transmembrane region" description="Helical" evidence="1">
    <location>
        <begin position="6"/>
        <end position="25"/>
    </location>
</feature>
<dbReference type="RefSeq" id="WP_050724678.1">
    <property type="nucleotide sequence ID" value="NZ_CP012332.1"/>
</dbReference>
<dbReference type="PANTHER" id="PTHR33490">
    <property type="entry name" value="BLR5614 PROTEIN-RELATED"/>
    <property type="match status" value="1"/>
</dbReference>
<dbReference type="EMBL" id="CP012332">
    <property type="protein sequence ID" value="AKU90198.1"/>
    <property type="molecule type" value="Genomic_DNA"/>
</dbReference>
<organism evidence="4 5">
    <name type="scientific">Vulgatibacter incomptus</name>
    <dbReference type="NCBI Taxonomy" id="1391653"/>
    <lineage>
        <taxon>Bacteria</taxon>
        <taxon>Pseudomonadati</taxon>
        <taxon>Myxococcota</taxon>
        <taxon>Myxococcia</taxon>
        <taxon>Myxococcales</taxon>
        <taxon>Cystobacterineae</taxon>
        <taxon>Vulgatibacteraceae</taxon>
        <taxon>Vulgatibacter</taxon>
    </lineage>
</organism>
<evidence type="ECO:0000259" key="2">
    <source>
        <dbReference type="Pfam" id="PF01841"/>
    </source>
</evidence>
<protein>
    <recommendedName>
        <fullName evidence="6">Transglutaminase-like domain-containing protein</fullName>
    </recommendedName>
</protein>
<feature type="transmembrane region" description="Helical" evidence="1">
    <location>
        <begin position="328"/>
        <end position="350"/>
    </location>
</feature>
<feature type="domain" description="7 transmembrane helices usually fused to an inactive transglutaminase" evidence="3">
    <location>
        <begin position="280"/>
        <end position="521"/>
    </location>
</feature>
<feature type="transmembrane region" description="Helical" evidence="1">
    <location>
        <begin position="485"/>
        <end position="504"/>
    </location>
</feature>
<sequence>MSSRLIAVAVGFILIAAGLIAYKVIGLGYELVPKPAPDRWSVQMEVRLTNPDDKTRITFFLPADGPGQRIYDERVSAEGMRFFIRPREGNRVAVALGKLDDGSRLTYRFSAQLLPSPHTELPKSLPPMGEAEARQLAPLLSPEEAIQSDAEQVASLLEELAISRADRAQAVRQIHEFIVGDVETTDGHDGPQDALAVLQRERGGSHGKARAEVALLRAVGIPAQVVAGVALSEKGSAEVTHWVEARLDGRFWPMDPLFGLDQPLGERLVLHVGDAAPLDPVGVERASLKVSMLREREAQFQIYQRKIEKSDRLLDKLSLYSLPVKTRLLFQVLLLVPLGALVVTIFRNLIGVPTFGTFMPILISLAFRESGVPWGLVLFGLVVAVGYVGRHLLNRAQLLMVPRLSFLLTLVILIIAGLMISAEHLGSDKAFSIALFPIVIITMTIERLSIAIVEEGPRNAAKLVAGTMVVATSGYWVIANESLQHFVFTFPEIHLVTMAILLLLGRYTGYRLSEWTRFRAFRKGGLERAH</sequence>
<keyword evidence="1" id="KW-1133">Transmembrane helix</keyword>
<evidence type="ECO:0000313" key="5">
    <source>
        <dbReference type="Proteomes" id="UP000055590"/>
    </source>
</evidence>
<dbReference type="OrthoDB" id="253840at2"/>
<dbReference type="KEGG" id="vin:AKJ08_0585"/>
<evidence type="ECO:0008006" key="6">
    <source>
        <dbReference type="Google" id="ProtNLM"/>
    </source>
</evidence>
<accession>A0A0K1P9I3</accession>